<organism evidence="3 4">
    <name type="scientific">Lentinula lateritia</name>
    <dbReference type="NCBI Taxonomy" id="40482"/>
    <lineage>
        <taxon>Eukaryota</taxon>
        <taxon>Fungi</taxon>
        <taxon>Dikarya</taxon>
        <taxon>Basidiomycota</taxon>
        <taxon>Agaricomycotina</taxon>
        <taxon>Agaricomycetes</taxon>
        <taxon>Agaricomycetidae</taxon>
        <taxon>Agaricales</taxon>
        <taxon>Marasmiineae</taxon>
        <taxon>Omphalotaceae</taxon>
        <taxon>Lentinula</taxon>
    </lineage>
</organism>
<evidence type="ECO:0008006" key="5">
    <source>
        <dbReference type="Google" id="ProtNLM"/>
    </source>
</evidence>
<keyword evidence="2" id="KW-0732">Signal</keyword>
<feature type="region of interest" description="Disordered" evidence="1">
    <location>
        <begin position="191"/>
        <end position="227"/>
    </location>
</feature>
<feature type="region of interest" description="Disordered" evidence="1">
    <location>
        <begin position="81"/>
        <end position="108"/>
    </location>
</feature>
<evidence type="ECO:0000256" key="1">
    <source>
        <dbReference type="SAM" id="MobiDB-lite"/>
    </source>
</evidence>
<dbReference type="EMBL" id="JANVFT010000049">
    <property type="protein sequence ID" value="KAJ4486869.1"/>
    <property type="molecule type" value="Genomic_DNA"/>
</dbReference>
<feature type="compositionally biased region" description="Basic and acidic residues" evidence="1">
    <location>
        <begin position="193"/>
        <end position="213"/>
    </location>
</feature>
<gene>
    <name evidence="3" type="ORF">C8R41DRAFT_921247</name>
</gene>
<name>A0ABQ8VDL7_9AGAR</name>
<evidence type="ECO:0000256" key="2">
    <source>
        <dbReference type="SAM" id="SignalP"/>
    </source>
</evidence>
<reference evidence="3" key="1">
    <citation type="submission" date="2022-08" db="EMBL/GenBank/DDBJ databases">
        <title>A Global Phylogenomic Analysis of the Shiitake Genus Lentinula.</title>
        <authorList>
            <consortium name="DOE Joint Genome Institute"/>
            <person name="Sierra-Patev S."/>
            <person name="Min B."/>
            <person name="Naranjo-Ortiz M."/>
            <person name="Looney B."/>
            <person name="Konkel Z."/>
            <person name="Slot J.C."/>
            <person name="Sakamoto Y."/>
            <person name="Steenwyk J.L."/>
            <person name="Rokas A."/>
            <person name="Carro J."/>
            <person name="Camarero S."/>
            <person name="Ferreira P."/>
            <person name="Molpeceres G."/>
            <person name="Ruiz-Duenas F.J."/>
            <person name="Serrano A."/>
            <person name="Henrissat B."/>
            <person name="Drula E."/>
            <person name="Hughes K.W."/>
            <person name="Mata J.L."/>
            <person name="Ishikawa N.K."/>
            <person name="Vargas-Isla R."/>
            <person name="Ushijima S."/>
            <person name="Smith C.A."/>
            <person name="Ahrendt S."/>
            <person name="Andreopoulos W."/>
            <person name="He G."/>
            <person name="Labutti K."/>
            <person name="Lipzen A."/>
            <person name="Ng V."/>
            <person name="Riley R."/>
            <person name="Sandor L."/>
            <person name="Barry K."/>
            <person name="Martinez A.T."/>
            <person name="Xiao Y."/>
            <person name="Gibbons J.G."/>
            <person name="Terashima K."/>
            <person name="Grigoriev I.V."/>
            <person name="Hibbett D.S."/>
        </authorList>
    </citation>
    <scope>NUCLEOTIDE SEQUENCE</scope>
    <source>
        <strain evidence="3">RHP3577 ss4</strain>
    </source>
</reference>
<proteinExistence type="predicted"/>
<evidence type="ECO:0000313" key="4">
    <source>
        <dbReference type="Proteomes" id="UP001150217"/>
    </source>
</evidence>
<protein>
    <recommendedName>
        <fullName evidence="5">PLAC8-domain-containing protein</fullName>
    </recommendedName>
</protein>
<feature type="signal peptide" evidence="2">
    <location>
        <begin position="1"/>
        <end position="24"/>
    </location>
</feature>
<feature type="compositionally biased region" description="Basic and acidic residues" evidence="1">
    <location>
        <begin position="85"/>
        <end position="99"/>
    </location>
</feature>
<evidence type="ECO:0000313" key="3">
    <source>
        <dbReference type="EMBL" id="KAJ4486869.1"/>
    </source>
</evidence>
<accession>A0ABQ8VDL7</accession>
<feature type="chain" id="PRO_5047245267" description="PLAC8-domain-containing protein" evidence="2">
    <location>
        <begin position="25"/>
        <end position="227"/>
    </location>
</feature>
<feature type="compositionally biased region" description="Polar residues" evidence="1">
    <location>
        <begin position="214"/>
        <end position="227"/>
    </location>
</feature>
<keyword evidence="4" id="KW-1185">Reference proteome</keyword>
<comment type="caution">
    <text evidence="3">The sequence shown here is derived from an EMBL/GenBank/DDBJ whole genome shotgun (WGS) entry which is preliminary data.</text>
</comment>
<dbReference type="Proteomes" id="UP001150217">
    <property type="component" value="Unassembled WGS sequence"/>
</dbReference>
<sequence length="227" mass="24264">MKAISVSTFAIAAVAMMTVVPVTALPTAISLATNASPTLPVVDGTVSFGPPAHASQTDLPTPTPTGVVRLDAQGNAHIRHSWNSTKEKFPGEQQKDSAEPKTPAQKKTEEANAIFGPENPLNHLYSFNCTVLNSTRLLLTLMPDDAGGDCVSIFCGCCCVGIMSALSSWCDTIAPYSCCRCCRSNSVPSTFDEQVRRDMEKSKAEDAAKKQKQMEPTPNMNVSKPPE</sequence>